<dbReference type="Gene3D" id="2.70.170.10">
    <property type="entry name" value="Neurotransmitter-gated ion-channel ligand-binding domain"/>
    <property type="match status" value="1"/>
</dbReference>
<keyword evidence="8" id="KW-0406">Ion transport</keyword>
<dbReference type="InterPro" id="IPR038050">
    <property type="entry name" value="Neuro_actylchol_rec"/>
</dbReference>
<evidence type="ECO:0000256" key="12">
    <source>
        <dbReference type="SAM" id="Phobius"/>
    </source>
</evidence>
<evidence type="ECO:0000259" key="13">
    <source>
        <dbReference type="Pfam" id="PF02931"/>
    </source>
</evidence>
<keyword evidence="5 12" id="KW-0812">Transmembrane</keyword>
<keyword evidence="9 12" id="KW-0472">Membrane</keyword>
<feature type="region of interest" description="Disordered" evidence="11">
    <location>
        <begin position="1"/>
        <end position="49"/>
    </location>
</feature>
<evidence type="ECO:0000256" key="1">
    <source>
        <dbReference type="ARBA" id="ARBA00004141"/>
    </source>
</evidence>
<evidence type="ECO:0000313" key="15">
    <source>
        <dbReference type="EMBL" id="CAJ0601565.1"/>
    </source>
</evidence>
<dbReference type="GO" id="GO:0005230">
    <property type="term" value="F:extracellular ligand-gated monoatomic ion channel activity"/>
    <property type="evidence" value="ECO:0007669"/>
    <property type="project" value="InterPro"/>
</dbReference>
<feature type="transmembrane region" description="Helical" evidence="12">
    <location>
        <begin position="455"/>
        <end position="478"/>
    </location>
</feature>
<evidence type="ECO:0000256" key="11">
    <source>
        <dbReference type="SAM" id="MobiDB-lite"/>
    </source>
</evidence>
<protein>
    <recommendedName>
        <fullName evidence="17">Neurotransmitter-gated ion-channel ligand-binding domain-containing protein</fullName>
    </recommendedName>
</protein>
<reference evidence="15" key="1">
    <citation type="submission" date="2023-07" db="EMBL/GenBank/DDBJ databases">
        <authorList>
            <consortium name="CYATHOMIX"/>
        </authorList>
    </citation>
    <scope>NUCLEOTIDE SEQUENCE</scope>
    <source>
        <strain evidence="15">N/A</strain>
    </source>
</reference>
<evidence type="ECO:0000256" key="10">
    <source>
        <dbReference type="ARBA" id="ARBA00023303"/>
    </source>
</evidence>
<feature type="domain" description="Neurotransmitter-gated ion-channel transmembrane" evidence="14">
    <location>
        <begin position="400"/>
        <end position="482"/>
    </location>
</feature>
<dbReference type="GO" id="GO:0005886">
    <property type="term" value="C:plasma membrane"/>
    <property type="evidence" value="ECO:0007669"/>
    <property type="project" value="UniProtKB-SubCell"/>
</dbReference>
<organism evidence="15 16">
    <name type="scientific">Cylicocyclus nassatus</name>
    <name type="common">Nematode worm</name>
    <dbReference type="NCBI Taxonomy" id="53992"/>
    <lineage>
        <taxon>Eukaryota</taxon>
        <taxon>Metazoa</taxon>
        <taxon>Ecdysozoa</taxon>
        <taxon>Nematoda</taxon>
        <taxon>Chromadorea</taxon>
        <taxon>Rhabditida</taxon>
        <taxon>Rhabditina</taxon>
        <taxon>Rhabditomorpha</taxon>
        <taxon>Strongyloidea</taxon>
        <taxon>Strongylidae</taxon>
        <taxon>Cylicocyclus</taxon>
    </lineage>
</organism>
<dbReference type="PROSITE" id="PS00236">
    <property type="entry name" value="NEUROTR_ION_CHANNEL"/>
    <property type="match status" value="1"/>
</dbReference>
<evidence type="ECO:0000256" key="2">
    <source>
        <dbReference type="ARBA" id="ARBA00004236"/>
    </source>
</evidence>
<dbReference type="EMBL" id="CATQJL010000305">
    <property type="protein sequence ID" value="CAJ0601565.1"/>
    <property type="molecule type" value="Genomic_DNA"/>
</dbReference>
<dbReference type="InterPro" id="IPR018000">
    <property type="entry name" value="Neurotransmitter_ion_chnl_CS"/>
</dbReference>
<name>A0AA36M8N4_CYLNA</name>
<keyword evidence="3" id="KW-0813">Transport</keyword>
<keyword evidence="6" id="KW-0732">Signal</keyword>
<dbReference type="PANTHER" id="PTHR18945">
    <property type="entry name" value="NEUROTRANSMITTER GATED ION CHANNEL"/>
    <property type="match status" value="1"/>
</dbReference>
<keyword evidence="10" id="KW-0407">Ion channel</keyword>
<dbReference type="Proteomes" id="UP001176961">
    <property type="component" value="Unassembled WGS sequence"/>
</dbReference>
<proteinExistence type="predicted"/>
<comment type="caution">
    <text evidence="15">The sequence shown here is derived from an EMBL/GenBank/DDBJ whole genome shotgun (WGS) entry which is preliminary data.</text>
</comment>
<gene>
    <name evidence="15" type="ORF">CYNAS_LOCUS13548</name>
</gene>
<feature type="compositionally biased region" description="Polar residues" evidence="11">
    <location>
        <begin position="1"/>
        <end position="14"/>
    </location>
</feature>
<accession>A0AA36M8N4</accession>
<dbReference type="InterPro" id="IPR006201">
    <property type="entry name" value="Neur_channel"/>
</dbReference>
<dbReference type="GO" id="GO:0004888">
    <property type="term" value="F:transmembrane signaling receptor activity"/>
    <property type="evidence" value="ECO:0007669"/>
    <property type="project" value="InterPro"/>
</dbReference>
<evidence type="ECO:0000313" key="16">
    <source>
        <dbReference type="Proteomes" id="UP001176961"/>
    </source>
</evidence>
<dbReference type="Pfam" id="PF02932">
    <property type="entry name" value="Neur_chan_memb"/>
    <property type="match status" value="1"/>
</dbReference>
<dbReference type="SUPFAM" id="SSF90112">
    <property type="entry name" value="Neurotransmitter-gated ion-channel transmembrane pore"/>
    <property type="match status" value="1"/>
</dbReference>
<dbReference type="SUPFAM" id="SSF63712">
    <property type="entry name" value="Nicotinic receptor ligand binding domain-like"/>
    <property type="match status" value="1"/>
</dbReference>
<comment type="subcellular location">
    <subcellularLocation>
        <location evidence="2">Cell membrane</location>
    </subcellularLocation>
    <subcellularLocation>
        <location evidence="1">Membrane</location>
        <topology evidence="1">Multi-pass membrane protein</topology>
    </subcellularLocation>
</comment>
<keyword evidence="4" id="KW-1003">Cell membrane</keyword>
<feature type="domain" description="Neurotransmitter-gated ion-channel ligand-binding" evidence="13">
    <location>
        <begin position="196"/>
        <end position="362"/>
    </location>
</feature>
<evidence type="ECO:0000256" key="6">
    <source>
        <dbReference type="ARBA" id="ARBA00022729"/>
    </source>
</evidence>
<evidence type="ECO:0000259" key="14">
    <source>
        <dbReference type="Pfam" id="PF02932"/>
    </source>
</evidence>
<dbReference type="AlphaFoldDB" id="A0AA36M8N4"/>
<evidence type="ECO:0008006" key="17">
    <source>
        <dbReference type="Google" id="ProtNLM"/>
    </source>
</evidence>
<dbReference type="InterPro" id="IPR006029">
    <property type="entry name" value="Neurotrans-gated_channel_TM"/>
</dbReference>
<keyword evidence="16" id="KW-1185">Reference proteome</keyword>
<dbReference type="InterPro" id="IPR036719">
    <property type="entry name" value="Neuro-gated_channel_TM_sf"/>
</dbReference>
<evidence type="ECO:0000256" key="5">
    <source>
        <dbReference type="ARBA" id="ARBA00022692"/>
    </source>
</evidence>
<dbReference type="Pfam" id="PF02931">
    <property type="entry name" value="Neur_chan_LBD"/>
    <property type="match status" value="1"/>
</dbReference>
<dbReference type="InterPro" id="IPR036734">
    <property type="entry name" value="Neur_chan_lig-bd_sf"/>
</dbReference>
<dbReference type="Gene3D" id="1.20.58.390">
    <property type="entry name" value="Neurotransmitter-gated ion-channel transmembrane domain"/>
    <property type="match status" value="1"/>
</dbReference>
<evidence type="ECO:0000256" key="9">
    <source>
        <dbReference type="ARBA" id="ARBA00023136"/>
    </source>
</evidence>
<evidence type="ECO:0000256" key="8">
    <source>
        <dbReference type="ARBA" id="ARBA00023065"/>
    </source>
</evidence>
<dbReference type="CDD" id="cd18987">
    <property type="entry name" value="LGIC_ECD_anion"/>
    <property type="match status" value="1"/>
</dbReference>
<dbReference type="InterPro" id="IPR006202">
    <property type="entry name" value="Neur_chan_lig-bd"/>
</dbReference>
<evidence type="ECO:0000256" key="3">
    <source>
        <dbReference type="ARBA" id="ARBA00022448"/>
    </source>
</evidence>
<evidence type="ECO:0000256" key="4">
    <source>
        <dbReference type="ARBA" id="ARBA00022475"/>
    </source>
</evidence>
<keyword evidence="7 12" id="KW-1133">Transmembrane helix</keyword>
<evidence type="ECO:0000256" key="7">
    <source>
        <dbReference type="ARBA" id="ARBA00022989"/>
    </source>
</evidence>
<dbReference type="PRINTS" id="PR00253">
    <property type="entry name" value="GABAARECEPTR"/>
</dbReference>
<feature type="compositionally biased region" description="Basic and acidic residues" evidence="11">
    <location>
        <begin position="17"/>
        <end position="49"/>
    </location>
</feature>
<dbReference type="InterPro" id="IPR006028">
    <property type="entry name" value="GABAA/Glycine_rcpt"/>
</dbReference>
<sequence length="491" mass="56833">MGGSPVTSLTQPSSAKKKPEMSLKVRVSNQERKISHIEKDTSLEEEPAQREYEVVQLRTPVIGEATHYDPDLKTEPASEEMISAEILDDTGRIGPMFEVRDTMIFRPPPPLPEKNILHAHFDTALLEKETMIKVPVHNRWDPKGKTDNSEIKEPEDDLYWEELRAKLKNISKLEQQGGDRHRDYGSSFILPVLSSTQYDNNTVPTAFSDIPVTVAVQLNILYLANFDSQLMEYSIDVEMALSWFDLRLANNYTKPIRIREKQILDLIWKPDPYFVNSKFSHFHEVSFPNFRMRVFPDGLVKYTMRITSVCNCFMLFCLYPHDRQKCDLQISSIAYPSSFLRFVWHSDPIMFQSEIALPELHVQRLKTEHCRVEGKLIDSSCIRLVFELERDGGRFVVEKYIPSTLAMMFAWVAPYVPYNYEDVRIITPITVLLTLVQMEKGDKEIRTSYLTSMDIWFAAMKAFTALSLVESLIVLALIKRSRAMVSDFWSY</sequence>